<proteinExistence type="predicted"/>
<comment type="caution">
    <text evidence="1">The sequence shown here is derived from an EMBL/GenBank/DDBJ whole genome shotgun (WGS) entry which is preliminary data.</text>
</comment>
<gene>
    <name evidence="1" type="ORF">GCM10011402_17560</name>
</gene>
<name>A0ABQ1VH67_9RHOB</name>
<evidence type="ECO:0000313" key="1">
    <source>
        <dbReference type="EMBL" id="GGF65905.1"/>
    </source>
</evidence>
<protein>
    <submittedName>
        <fullName evidence="1">Uncharacterized protein</fullName>
    </submittedName>
</protein>
<keyword evidence="2" id="KW-1185">Reference proteome</keyword>
<accession>A0ABQ1VH67</accession>
<organism evidence="1 2">
    <name type="scientific">Paracoccus acridae</name>
    <dbReference type="NCBI Taxonomy" id="1795310"/>
    <lineage>
        <taxon>Bacteria</taxon>
        <taxon>Pseudomonadati</taxon>
        <taxon>Pseudomonadota</taxon>
        <taxon>Alphaproteobacteria</taxon>
        <taxon>Rhodobacterales</taxon>
        <taxon>Paracoccaceae</taxon>
        <taxon>Paracoccus</taxon>
    </lineage>
</organism>
<sequence length="627" mass="66679">MGPMLSAVFFDRPAGARTRMQVEQDGLPIPRPLIGAQLALRTGGTRHVLLVPQGIEALQARHLVVRLDGIAVAESDPRWLQPPEGELPALTAQLSAPGLRKLLRAMMTGASLFAAPAQAGLADAIVRLMDVCAIPACVPMAETRIAGRLLVSYAVPGLPGMGHPAEAAAFLDGRLVRLKDFDCLAEGELLHVLLPAGMGRSQILALADTPLRLAAGDALLRRLPVATWMRARSQACRDWLSGLAGTIADTAPTPSARMEKPNIAIRHLSSTAEGILYALTLTDPSRMGGKIVLEWQGRQAELQTLHRADGTAILVGLADLPPDAGGDDTCRIRIVDRSGQSHLLAEPAVPAYDGGIPDGFRDAWMVGNDALRSLARVRAGFRRMMPPCTVQHFGPSQKPRLRIVTAVGDSADMIRARAAMILAEGQGVPVEVVCTMTEGPLAIGARQALAQTAAIYGVPHRLVLLPASATPAERMHAALSDAKDAPALLLGGDVLPEMPGWIRFWQQRLRRRAALAPALLAQDGSISATREGFDPCRGLPAEHLPQAGQGVGRPLPTCLALAPQGIARLLDSVPHPDPAIWIARALQGCARSETRHPFRRFGPAPMSDGFAAALSEAEFSLIEKVRE</sequence>
<reference evidence="2" key="1">
    <citation type="journal article" date="2019" name="Int. J. Syst. Evol. Microbiol.">
        <title>The Global Catalogue of Microorganisms (GCM) 10K type strain sequencing project: providing services to taxonomists for standard genome sequencing and annotation.</title>
        <authorList>
            <consortium name="The Broad Institute Genomics Platform"/>
            <consortium name="The Broad Institute Genome Sequencing Center for Infectious Disease"/>
            <person name="Wu L."/>
            <person name="Ma J."/>
        </authorList>
    </citation>
    <scope>NUCLEOTIDE SEQUENCE [LARGE SCALE GENOMIC DNA]</scope>
    <source>
        <strain evidence="2">CGMCC 1.15419</strain>
    </source>
</reference>
<evidence type="ECO:0000313" key="2">
    <source>
        <dbReference type="Proteomes" id="UP000640509"/>
    </source>
</evidence>
<dbReference type="EMBL" id="BMIV01000005">
    <property type="protein sequence ID" value="GGF65905.1"/>
    <property type="molecule type" value="Genomic_DNA"/>
</dbReference>
<dbReference type="Proteomes" id="UP000640509">
    <property type="component" value="Unassembled WGS sequence"/>
</dbReference>